<dbReference type="SMART" id="SM00516">
    <property type="entry name" value="SEC14"/>
    <property type="match status" value="1"/>
</dbReference>
<name>A0AAF1BEV7_9TREE</name>
<dbReference type="RefSeq" id="XP_062622484.1">
    <property type="nucleotide sequence ID" value="XM_062766500.1"/>
</dbReference>
<feature type="domain" description="CRAL-TRIO" evidence="2">
    <location>
        <begin position="156"/>
        <end position="302"/>
    </location>
</feature>
<evidence type="ECO:0000259" key="2">
    <source>
        <dbReference type="SMART" id="SM00516"/>
    </source>
</evidence>
<dbReference type="InterPro" id="IPR052578">
    <property type="entry name" value="PI_Transfer_CRAL-TRIO"/>
</dbReference>
<reference evidence="3" key="1">
    <citation type="submission" date="2023-10" db="EMBL/GenBank/DDBJ databases">
        <authorList>
            <person name="Noh H."/>
        </authorList>
    </citation>
    <scope>NUCLEOTIDE SEQUENCE</scope>
    <source>
        <strain evidence="3">DUCC4014</strain>
    </source>
</reference>
<evidence type="ECO:0000313" key="4">
    <source>
        <dbReference type="Proteomes" id="UP000827549"/>
    </source>
</evidence>
<dbReference type="AlphaFoldDB" id="A0AAF1BEV7"/>
<proteinExistence type="predicted"/>
<dbReference type="GO" id="GO:0008526">
    <property type="term" value="F:phosphatidylinositol transfer activity"/>
    <property type="evidence" value="ECO:0007669"/>
    <property type="project" value="TreeGrafter"/>
</dbReference>
<dbReference type="CDD" id="cd00170">
    <property type="entry name" value="SEC14"/>
    <property type="match status" value="1"/>
</dbReference>
<organism evidence="3 4">
    <name type="scientific">Vanrija pseudolonga</name>
    <dbReference type="NCBI Taxonomy" id="143232"/>
    <lineage>
        <taxon>Eukaryota</taxon>
        <taxon>Fungi</taxon>
        <taxon>Dikarya</taxon>
        <taxon>Basidiomycota</taxon>
        <taxon>Agaricomycotina</taxon>
        <taxon>Tremellomycetes</taxon>
        <taxon>Trichosporonales</taxon>
        <taxon>Trichosporonaceae</taxon>
        <taxon>Vanrija</taxon>
    </lineage>
</organism>
<dbReference type="SUPFAM" id="SSF46938">
    <property type="entry name" value="CRAL/TRIO N-terminal domain"/>
    <property type="match status" value="1"/>
</dbReference>
<feature type="region of interest" description="Disordered" evidence="1">
    <location>
        <begin position="1"/>
        <end position="24"/>
    </location>
</feature>
<dbReference type="Proteomes" id="UP000827549">
    <property type="component" value="Chromosome 1"/>
</dbReference>
<dbReference type="PANTHER" id="PTHR45824">
    <property type="entry name" value="GH16843P"/>
    <property type="match status" value="1"/>
</dbReference>
<protein>
    <submittedName>
        <fullName evidence="3">CRAL-TRIO domain-containing protein</fullName>
    </submittedName>
</protein>
<feature type="compositionally biased region" description="Low complexity" evidence="1">
    <location>
        <begin position="14"/>
        <end position="24"/>
    </location>
</feature>
<dbReference type="GeneID" id="87803335"/>
<evidence type="ECO:0000313" key="3">
    <source>
        <dbReference type="EMBL" id="WOO76452.1"/>
    </source>
</evidence>
<dbReference type="PANTHER" id="PTHR45824:SF29">
    <property type="entry name" value="GH16843P"/>
    <property type="match status" value="1"/>
</dbReference>
<sequence>MSSFFSRSSKKSSKSAASSAAPSVASSAAAPSIAPSAASTAAASDAGASVRTIGPPTSSIIAVAPASSVIPERNYTEEELGKITQLREYTSTLQLPPSDAYAPWEARFLADPAVHARYMRAAKWHVEDAKKRIKATVEWRREFQPDLIEPGEIEVEQETGKLVISGFDRNGRPLMYMRPGRQNTKETPRQLRYTVYFLERCIDLMPAGQESVTLVIDYASISFSQRTSPRMAMDVLHVLQNHYVERLGRALLVNVPWFFSAFFTAVSPFIDPVSRDKIRFNPAILELIEPDQLESDYGGTVNFVYEHGVYWKELSDFCRIAPDGKRLDPTGKPWVPPTGLGIKHAVDEFVADEEATLAEGGVDEADVATPKAVAAALPSIEGVVGVAA</sequence>
<dbReference type="InterPro" id="IPR036865">
    <property type="entry name" value="CRAL-TRIO_dom_sf"/>
</dbReference>
<dbReference type="Gene3D" id="3.40.525.10">
    <property type="entry name" value="CRAL-TRIO lipid binding domain"/>
    <property type="match status" value="1"/>
</dbReference>
<dbReference type="Pfam" id="PF00650">
    <property type="entry name" value="CRAL_TRIO"/>
    <property type="match status" value="1"/>
</dbReference>
<gene>
    <name evidence="3" type="primary">SPCC23B6.04c_0</name>
    <name evidence="3" type="ORF">LOC62_01G000073</name>
</gene>
<keyword evidence="4" id="KW-1185">Reference proteome</keyword>
<accession>A0AAF1BEV7</accession>
<dbReference type="EMBL" id="CP086714">
    <property type="protein sequence ID" value="WOO76452.1"/>
    <property type="molecule type" value="Genomic_DNA"/>
</dbReference>
<dbReference type="SUPFAM" id="SSF52087">
    <property type="entry name" value="CRAL/TRIO domain"/>
    <property type="match status" value="1"/>
</dbReference>
<dbReference type="InterPro" id="IPR001251">
    <property type="entry name" value="CRAL-TRIO_dom"/>
</dbReference>
<dbReference type="InterPro" id="IPR036273">
    <property type="entry name" value="CRAL/TRIO_N_dom_sf"/>
</dbReference>
<evidence type="ECO:0000256" key="1">
    <source>
        <dbReference type="SAM" id="MobiDB-lite"/>
    </source>
</evidence>